<comment type="caution">
    <text evidence="4">The sequence shown here is derived from an EMBL/GenBank/DDBJ whole genome shotgun (WGS) entry which is preliminary data.</text>
</comment>
<dbReference type="AlphaFoldDB" id="A0A8J3G3T2"/>
<dbReference type="Pfam" id="PF00571">
    <property type="entry name" value="CBS"/>
    <property type="match status" value="2"/>
</dbReference>
<evidence type="ECO:0000313" key="5">
    <source>
        <dbReference type="Proteomes" id="UP000642809"/>
    </source>
</evidence>
<evidence type="ECO:0000259" key="3">
    <source>
        <dbReference type="PROSITE" id="PS51371"/>
    </source>
</evidence>
<accession>A0A8J3G3T2</accession>
<feature type="domain" description="CBS" evidence="3">
    <location>
        <begin position="85"/>
        <end position="138"/>
    </location>
</feature>
<dbReference type="SUPFAM" id="SSF54631">
    <property type="entry name" value="CBS-domain pair"/>
    <property type="match status" value="1"/>
</dbReference>
<evidence type="ECO:0000256" key="2">
    <source>
        <dbReference type="PROSITE-ProRule" id="PRU00703"/>
    </source>
</evidence>
<dbReference type="InterPro" id="IPR000644">
    <property type="entry name" value="CBS_dom"/>
</dbReference>
<dbReference type="InterPro" id="IPR046342">
    <property type="entry name" value="CBS_dom_sf"/>
</dbReference>
<keyword evidence="1 2" id="KW-0129">CBS domain</keyword>
<sequence length="138" mass="15530">MKTQDPIKTIMTAQVYTVQEDGDLHEVIHMFKKHKIRHVPVLKGKQLVGMISRTDINRLSFGALFENQQGTDETVLEMLSINEVMTSKIKVAQATQSIHEVAHIFTTEKFHTLPVVEDGNLVGIVSTTDVILYFLGKP</sequence>
<dbReference type="PROSITE" id="PS51371">
    <property type="entry name" value="CBS"/>
    <property type="match status" value="2"/>
</dbReference>
<dbReference type="Proteomes" id="UP000642809">
    <property type="component" value="Unassembled WGS sequence"/>
</dbReference>
<dbReference type="Gene3D" id="3.10.580.10">
    <property type="entry name" value="CBS-domain"/>
    <property type="match status" value="1"/>
</dbReference>
<proteinExistence type="predicted"/>
<protein>
    <submittedName>
        <fullName evidence="4">Membrane protein</fullName>
    </submittedName>
</protein>
<keyword evidence="5" id="KW-1185">Reference proteome</keyword>
<dbReference type="InterPro" id="IPR051257">
    <property type="entry name" value="Diverse_CBS-Domain"/>
</dbReference>
<dbReference type="SMART" id="SM00116">
    <property type="entry name" value="CBS"/>
    <property type="match status" value="2"/>
</dbReference>
<dbReference type="PANTHER" id="PTHR43080">
    <property type="entry name" value="CBS DOMAIN-CONTAINING PROTEIN CBSX3, MITOCHONDRIAL"/>
    <property type="match status" value="1"/>
</dbReference>
<dbReference type="RefSeq" id="WP_189578561.1">
    <property type="nucleotide sequence ID" value="NZ_BMYF01000001.1"/>
</dbReference>
<reference evidence="4" key="2">
    <citation type="submission" date="2020-09" db="EMBL/GenBank/DDBJ databases">
        <authorList>
            <person name="Sun Q."/>
            <person name="Kim S."/>
        </authorList>
    </citation>
    <scope>NUCLEOTIDE SEQUENCE</scope>
    <source>
        <strain evidence="4">KCTC 23224</strain>
    </source>
</reference>
<dbReference type="EMBL" id="BMYF01000001">
    <property type="protein sequence ID" value="GHB25141.1"/>
    <property type="molecule type" value="Genomic_DNA"/>
</dbReference>
<evidence type="ECO:0000313" key="4">
    <source>
        <dbReference type="EMBL" id="GHB25141.1"/>
    </source>
</evidence>
<dbReference type="PANTHER" id="PTHR43080:SF2">
    <property type="entry name" value="CBS DOMAIN-CONTAINING PROTEIN"/>
    <property type="match status" value="1"/>
</dbReference>
<reference evidence="4" key="1">
    <citation type="journal article" date="2014" name="Int. J. Syst. Evol. Microbiol.">
        <title>Complete genome sequence of Corynebacterium casei LMG S-19264T (=DSM 44701T), isolated from a smear-ripened cheese.</title>
        <authorList>
            <consortium name="US DOE Joint Genome Institute (JGI-PGF)"/>
            <person name="Walter F."/>
            <person name="Albersmeier A."/>
            <person name="Kalinowski J."/>
            <person name="Ruckert C."/>
        </authorList>
    </citation>
    <scope>NUCLEOTIDE SEQUENCE</scope>
    <source>
        <strain evidence="4">KCTC 23224</strain>
    </source>
</reference>
<organism evidence="4 5">
    <name type="scientific">Mongoliitalea lutea</name>
    <dbReference type="NCBI Taxonomy" id="849756"/>
    <lineage>
        <taxon>Bacteria</taxon>
        <taxon>Pseudomonadati</taxon>
        <taxon>Bacteroidota</taxon>
        <taxon>Cytophagia</taxon>
        <taxon>Cytophagales</taxon>
        <taxon>Cyclobacteriaceae</taxon>
        <taxon>Mongoliitalea</taxon>
    </lineage>
</organism>
<gene>
    <name evidence="4" type="ORF">GCM10008106_02370</name>
</gene>
<evidence type="ECO:0000256" key="1">
    <source>
        <dbReference type="ARBA" id="ARBA00023122"/>
    </source>
</evidence>
<feature type="domain" description="CBS" evidence="3">
    <location>
        <begin position="11"/>
        <end position="73"/>
    </location>
</feature>
<name>A0A8J3G3T2_9BACT</name>